<dbReference type="Proteomes" id="UP000095280">
    <property type="component" value="Unplaced"/>
</dbReference>
<organism evidence="2 3">
    <name type="scientific">Macrostomum lignano</name>
    <dbReference type="NCBI Taxonomy" id="282301"/>
    <lineage>
        <taxon>Eukaryota</taxon>
        <taxon>Metazoa</taxon>
        <taxon>Spiralia</taxon>
        <taxon>Lophotrochozoa</taxon>
        <taxon>Platyhelminthes</taxon>
        <taxon>Rhabditophora</taxon>
        <taxon>Macrostomorpha</taxon>
        <taxon>Macrostomida</taxon>
        <taxon>Macrostomidae</taxon>
        <taxon>Macrostomum</taxon>
    </lineage>
</organism>
<reference evidence="3" key="1">
    <citation type="submission" date="2016-11" db="UniProtKB">
        <authorList>
            <consortium name="WormBaseParasite"/>
        </authorList>
    </citation>
    <scope>IDENTIFICATION</scope>
</reference>
<evidence type="ECO:0000313" key="2">
    <source>
        <dbReference type="Proteomes" id="UP000095280"/>
    </source>
</evidence>
<feature type="compositionally biased region" description="Basic residues" evidence="1">
    <location>
        <begin position="92"/>
        <end position="102"/>
    </location>
</feature>
<name>A0A1I8FD34_9PLAT</name>
<evidence type="ECO:0000256" key="1">
    <source>
        <dbReference type="SAM" id="MobiDB-lite"/>
    </source>
</evidence>
<sequence length="541" mass="57330">RTQTWSRDSAAACWHSAAPSPAQWPTPCLAYSECAPVFRLLYSPDVDVRREGVAPSLRFSNGRNRFGTRSSRNNNKKQSKSRASGQRSSGNSRKKKQKKRSKSNPAQPAVSMAAIAMPPQTIILPGLMQPTGSFEFVQLPALTTACCAAYSICYSPIWLSQNNNSSGRIRWLNYTTVYRLCCDLHRQVLLLLMLDNCSLFHLAGTGPPPVLCRAEEPLRLACLEAVGQAYCANLAADCQGQAQGQTLPPASKRFGKIPAQLGLPTSGRPSPAVNSRRFRFPSPACAAFPTQPLRRAFRPGIAAGVSADGAWGLGLALLRPGAIAGCSPLVRAQACDLLASLIAASAAAAGSGTDAQKRLASESSQLVSSFGSAVPTGPSRSCRLAPLSFTPALGLGGRHRRRLYASIAGWDLSTIYKKSVLPNAEQIASGKTGRAEVTSLLIGLLDPGLLEQCAPVWSAARPSGSANLLCASPSSRPMLACDDLRFGARDCCTTTDCLPAGTAAQIALELGRRLKWTVGEVVAGGLHNLQCCDCGLRLVKL</sequence>
<dbReference type="WBParaSite" id="maker-unitig_29168-snap-gene-0.2-mRNA-1">
    <property type="protein sequence ID" value="maker-unitig_29168-snap-gene-0.2-mRNA-1"/>
    <property type="gene ID" value="maker-unitig_29168-snap-gene-0.2"/>
</dbReference>
<dbReference type="AlphaFoldDB" id="A0A1I8FD34"/>
<proteinExistence type="predicted"/>
<keyword evidence="2" id="KW-1185">Reference proteome</keyword>
<accession>A0A1I8FD34</accession>
<feature type="region of interest" description="Disordered" evidence="1">
    <location>
        <begin position="58"/>
        <end position="110"/>
    </location>
</feature>
<protein>
    <submittedName>
        <fullName evidence="3">HECT domain-containing protein</fullName>
    </submittedName>
</protein>
<feature type="compositionally biased region" description="Low complexity" evidence="1">
    <location>
        <begin position="81"/>
        <end position="91"/>
    </location>
</feature>
<evidence type="ECO:0000313" key="3">
    <source>
        <dbReference type="WBParaSite" id="maker-unitig_29168-snap-gene-0.2-mRNA-1"/>
    </source>
</evidence>